<gene>
    <name evidence="2" type="ORF">SAMN04487775_11410</name>
</gene>
<keyword evidence="1" id="KW-0732">Signal</keyword>
<dbReference type="AlphaFoldDB" id="A0A1I3NEI4"/>
<proteinExistence type="predicted"/>
<evidence type="ECO:0000313" key="2">
    <source>
        <dbReference type="EMBL" id="SFJ07517.1"/>
    </source>
</evidence>
<keyword evidence="3" id="KW-1185">Reference proteome</keyword>
<protein>
    <recommendedName>
        <fullName evidence="4">Lipoprotein</fullName>
    </recommendedName>
</protein>
<evidence type="ECO:0000256" key="1">
    <source>
        <dbReference type="SAM" id="SignalP"/>
    </source>
</evidence>
<dbReference type="EMBL" id="FORI01000014">
    <property type="protein sequence ID" value="SFJ07517.1"/>
    <property type="molecule type" value="Genomic_DNA"/>
</dbReference>
<feature type="chain" id="PRO_5010267825" description="Lipoprotein" evidence="1">
    <location>
        <begin position="26"/>
        <end position="198"/>
    </location>
</feature>
<dbReference type="RefSeq" id="WP_074933720.1">
    <property type="nucleotide sequence ID" value="NZ_FORI01000014.1"/>
</dbReference>
<name>A0A1I3NEI4_9SPIR</name>
<dbReference type="PROSITE" id="PS51257">
    <property type="entry name" value="PROKAR_LIPOPROTEIN"/>
    <property type="match status" value="1"/>
</dbReference>
<evidence type="ECO:0000313" key="3">
    <source>
        <dbReference type="Proteomes" id="UP000182737"/>
    </source>
</evidence>
<reference evidence="3" key="1">
    <citation type="submission" date="2016-10" db="EMBL/GenBank/DDBJ databases">
        <authorList>
            <person name="Varghese N."/>
            <person name="Submissions S."/>
        </authorList>
    </citation>
    <scope>NUCLEOTIDE SEQUENCE [LARGE SCALE GENOMIC DNA]</scope>
    <source>
        <strain evidence="3">XBD1002</strain>
    </source>
</reference>
<dbReference type="Proteomes" id="UP000182737">
    <property type="component" value="Unassembled WGS sequence"/>
</dbReference>
<sequence>MKKTVKVLSLLFVAAALFMGCKQNVEEPAPAPSIDGELFSKEDTTVTASAVELSDGNWTFRLVVKDDNETGAGELSFAAANGSLDATKDFTFKFSQKGTIPAGTTEAEIEEKKADGYTVDGDKYSFYKEFDAKSLTEYMSENPDDDITDCAEMMLMIVTNPSMSANSSVPIKTNSNKTKFFAEQTKNAATMTMYFAKN</sequence>
<feature type="signal peptide" evidence="1">
    <location>
        <begin position="1"/>
        <end position="25"/>
    </location>
</feature>
<evidence type="ECO:0008006" key="4">
    <source>
        <dbReference type="Google" id="ProtNLM"/>
    </source>
</evidence>
<organism evidence="2 3">
    <name type="scientific">Treponema bryantii</name>
    <dbReference type="NCBI Taxonomy" id="163"/>
    <lineage>
        <taxon>Bacteria</taxon>
        <taxon>Pseudomonadati</taxon>
        <taxon>Spirochaetota</taxon>
        <taxon>Spirochaetia</taxon>
        <taxon>Spirochaetales</taxon>
        <taxon>Treponemataceae</taxon>
        <taxon>Treponema</taxon>
    </lineage>
</organism>
<accession>A0A1I3NEI4</accession>